<organism evidence="3 4">
    <name type="scientific">Saccoglossus kowalevskii</name>
    <name type="common">Acorn worm</name>
    <dbReference type="NCBI Taxonomy" id="10224"/>
    <lineage>
        <taxon>Eukaryota</taxon>
        <taxon>Metazoa</taxon>
        <taxon>Hemichordata</taxon>
        <taxon>Enteropneusta</taxon>
        <taxon>Harrimaniidae</taxon>
        <taxon>Saccoglossus</taxon>
    </lineage>
</organism>
<dbReference type="InterPro" id="IPR016187">
    <property type="entry name" value="CTDL_fold"/>
</dbReference>
<dbReference type="PROSITE" id="PS50041">
    <property type="entry name" value="C_TYPE_LECTIN_2"/>
    <property type="match status" value="1"/>
</dbReference>
<dbReference type="RefSeq" id="XP_006819441.1">
    <property type="nucleotide sequence ID" value="XM_006819378.1"/>
</dbReference>
<dbReference type="PANTHER" id="PTHR22803">
    <property type="entry name" value="MANNOSE, PHOSPHOLIPASE, LECTIN RECEPTOR RELATED"/>
    <property type="match status" value="1"/>
</dbReference>
<dbReference type="Proteomes" id="UP000694865">
    <property type="component" value="Unplaced"/>
</dbReference>
<keyword evidence="3" id="KW-1185">Reference proteome</keyword>
<dbReference type="Gene3D" id="3.10.100.10">
    <property type="entry name" value="Mannose-Binding Protein A, subunit A"/>
    <property type="match status" value="1"/>
</dbReference>
<dbReference type="Pfam" id="PF00059">
    <property type="entry name" value="Lectin_C"/>
    <property type="match status" value="1"/>
</dbReference>
<evidence type="ECO:0000313" key="4">
    <source>
        <dbReference type="RefSeq" id="XP_006819441.1"/>
    </source>
</evidence>
<sequence>MPTNLTIGCFLVEWDSHLLNWQDAKDTCTALGGALVQIRNHKMSNCLRDWLYKNMDTYGDLWIGLFDYTNTGSVHVTNYGWTDGTMLTSDIFQNWASGEPNYGGKCGQLWKATGYGWDNDRCDILKQFLCEYDVC</sequence>
<evidence type="ECO:0000313" key="3">
    <source>
        <dbReference type="Proteomes" id="UP000694865"/>
    </source>
</evidence>
<dbReference type="GeneID" id="102801566"/>
<reference evidence="4" key="1">
    <citation type="submission" date="2025-08" db="UniProtKB">
        <authorList>
            <consortium name="RefSeq"/>
        </authorList>
    </citation>
    <scope>IDENTIFICATION</scope>
    <source>
        <tissue evidence="4">Testes</tissue>
    </source>
</reference>
<dbReference type="SUPFAM" id="SSF56436">
    <property type="entry name" value="C-type lectin-like"/>
    <property type="match status" value="1"/>
</dbReference>
<name>A0ABM0MHF0_SACKO</name>
<dbReference type="CDD" id="cd00037">
    <property type="entry name" value="CLECT"/>
    <property type="match status" value="1"/>
</dbReference>
<feature type="domain" description="C-type lectin" evidence="2">
    <location>
        <begin position="9"/>
        <end position="131"/>
    </location>
</feature>
<dbReference type="InterPro" id="IPR050111">
    <property type="entry name" value="C-type_lectin/snaclec_domain"/>
</dbReference>
<dbReference type="InterPro" id="IPR001304">
    <property type="entry name" value="C-type_lectin-like"/>
</dbReference>
<dbReference type="SMART" id="SM00034">
    <property type="entry name" value="CLECT"/>
    <property type="match status" value="1"/>
</dbReference>
<protein>
    <submittedName>
        <fullName evidence="4">C-type lectin domain family 4 member M-like</fullName>
    </submittedName>
</protein>
<accession>A0ABM0MHF0</accession>
<dbReference type="PROSITE" id="PS00615">
    <property type="entry name" value="C_TYPE_LECTIN_1"/>
    <property type="match status" value="1"/>
</dbReference>
<evidence type="ECO:0000256" key="1">
    <source>
        <dbReference type="ARBA" id="ARBA00023157"/>
    </source>
</evidence>
<dbReference type="InterPro" id="IPR018378">
    <property type="entry name" value="C-type_lectin_CS"/>
</dbReference>
<keyword evidence="1" id="KW-1015">Disulfide bond</keyword>
<dbReference type="InterPro" id="IPR016186">
    <property type="entry name" value="C-type_lectin-like/link_sf"/>
</dbReference>
<proteinExistence type="predicted"/>
<gene>
    <name evidence="4" type="primary">LOC102801566</name>
</gene>
<evidence type="ECO:0000259" key="2">
    <source>
        <dbReference type="PROSITE" id="PS50041"/>
    </source>
</evidence>